<dbReference type="PANTHER" id="PTHR33398">
    <property type="entry name" value="30S RIBOSOMAL PROTEIN S20"/>
    <property type="match status" value="1"/>
</dbReference>
<evidence type="ECO:0000256" key="6">
    <source>
        <dbReference type="ARBA" id="ARBA00023274"/>
    </source>
</evidence>
<dbReference type="PANTHER" id="PTHR33398:SF1">
    <property type="entry name" value="SMALL RIBOSOMAL SUBUNIT PROTEIN BS20C"/>
    <property type="match status" value="1"/>
</dbReference>
<keyword evidence="11" id="KW-1185">Reference proteome</keyword>
<accession>A0A517MZH1</accession>
<dbReference type="SUPFAM" id="SSF46992">
    <property type="entry name" value="Ribosomal protein S20"/>
    <property type="match status" value="1"/>
</dbReference>
<dbReference type="InterPro" id="IPR036510">
    <property type="entry name" value="Ribosomal_bS20_sf"/>
</dbReference>
<reference evidence="10 11" key="1">
    <citation type="submission" date="2019-02" db="EMBL/GenBank/DDBJ databases">
        <title>Deep-cultivation of Planctomycetes and their phenomic and genomic characterization uncovers novel biology.</title>
        <authorList>
            <person name="Wiegand S."/>
            <person name="Jogler M."/>
            <person name="Boedeker C."/>
            <person name="Pinto D."/>
            <person name="Vollmers J."/>
            <person name="Rivas-Marin E."/>
            <person name="Kohn T."/>
            <person name="Peeters S.H."/>
            <person name="Heuer A."/>
            <person name="Rast P."/>
            <person name="Oberbeckmann S."/>
            <person name="Bunk B."/>
            <person name="Jeske O."/>
            <person name="Meyerdierks A."/>
            <person name="Storesund J.E."/>
            <person name="Kallscheuer N."/>
            <person name="Luecker S."/>
            <person name="Lage O.M."/>
            <person name="Pohl T."/>
            <person name="Merkel B.J."/>
            <person name="Hornburger P."/>
            <person name="Mueller R.-W."/>
            <person name="Bruemmer F."/>
            <person name="Labrenz M."/>
            <person name="Spormann A.M."/>
            <person name="Op den Camp H."/>
            <person name="Overmann J."/>
            <person name="Amann R."/>
            <person name="Jetten M.S.M."/>
            <person name="Mascher T."/>
            <person name="Medema M.H."/>
            <person name="Devos D.P."/>
            <person name="Kaster A.-K."/>
            <person name="Ovreas L."/>
            <person name="Rohde M."/>
            <person name="Galperin M.Y."/>
            <person name="Jogler C."/>
        </authorList>
    </citation>
    <scope>NUCLEOTIDE SEQUENCE [LARGE SCALE GENOMIC DNA]</scope>
    <source>
        <strain evidence="10 11">HG15A2</strain>
    </source>
</reference>
<dbReference type="Proteomes" id="UP000319852">
    <property type="component" value="Chromosome"/>
</dbReference>
<keyword evidence="3 8" id="KW-0699">rRNA-binding</keyword>
<dbReference type="EMBL" id="CP036263">
    <property type="protein sequence ID" value="QDT00198.1"/>
    <property type="molecule type" value="Genomic_DNA"/>
</dbReference>
<evidence type="ECO:0000256" key="7">
    <source>
        <dbReference type="ARBA" id="ARBA00035136"/>
    </source>
</evidence>
<dbReference type="NCBIfam" id="TIGR00029">
    <property type="entry name" value="S20"/>
    <property type="match status" value="1"/>
</dbReference>
<dbReference type="GO" id="GO:0006412">
    <property type="term" value="P:translation"/>
    <property type="evidence" value="ECO:0007669"/>
    <property type="project" value="UniProtKB-UniRule"/>
</dbReference>
<evidence type="ECO:0000256" key="9">
    <source>
        <dbReference type="SAM" id="MobiDB-lite"/>
    </source>
</evidence>
<proteinExistence type="inferred from homology"/>
<evidence type="ECO:0000313" key="11">
    <source>
        <dbReference type="Proteomes" id="UP000319852"/>
    </source>
</evidence>
<comment type="similarity">
    <text evidence="2 8">Belongs to the bacterial ribosomal protein bS20 family.</text>
</comment>
<protein>
    <recommendedName>
        <fullName evidence="7 8">Small ribosomal subunit protein bS20</fullName>
    </recommendedName>
</protein>
<dbReference type="RefSeq" id="WP_145061544.1">
    <property type="nucleotide sequence ID" value="NZ_CP036263.1"/>
</dbReference>
<evidence type="ECO:0000256" key="5">
    <source>
        <dbReference type="ARBA" id="ARBA00022980"/>
    </source>
</evidence>
<evidence type="ECO:0000256" key="1">
    <source>
        <dbReference type="ARBA" id="ARBA00003134"/>
    </source>
</evidence>
<evidence type="ECO:0000256" key="8">
    <source>
        <dbReference type="HAMAP-Rule" id="MF_00500"/>
    </source>
</evidence>
<sequence>MPNSANAKKTLRQSQDRRDANRAVKSRLRTQIRKLREAIAAGESEAIATEHKLAVKALDKAAGKNIIHANKAARTKSRLSAAIKAAK</sequence>
<dbReference type="KEGG" id="amob:HG15A2_35330"/>
<organism evidence="10 11">
    <name type="scientific">Adhaeretor mobilis</name>
    <dbReference type="NCBI Taxonomy" id="1930276"/>
    <lineage>
        <taxon>Bacteria</taxon>
        <taxon>Pseudomonadati</taxon>
        <taxon>Planctomycetota</taxon>
        <taxon>Planctomycetia</taxon>
        <taxon>Pirellulales</taxon>
        <taxon>Lacipirellulaceae</taxon>
        <taxon>Adhaeretor</taxon>
    </lineage>
</organism>
<keyword evidence="4 8" id="KW-0694">RNA-binding</keyword>
<keyword evidence="5 8" id="KW-0689">Ribosomal protein</keyword>
<comment type="function">
    <text evidence="1 8">Binds directly to 16S ribosomal RNA.</text>
</comment>
<dbReference type="Gene3D" id="1.20.58.110">
    <property type="entry name" value="Ribosomal protein S20"/>
    <property type="match status" value="1"/>
</dbReference>
<dbReference type="GO" id="GO:0070181">
    <property type="term" value="F:small ribosomal subunit rRNA binding"/>
    <property type="evidence" value="ECO:0007669"/>
    <property type="project" value="TreeGrafter"/>
</dbReference>
<dbReference type="Pfam" id="PF01649">
    <property type="entry name" value="Ribosomal_S20p"/>
    <property type="match status" value="1"/>
</dbReference>
<dbReference type="InterPro" id="IPR002583">
    <property type="entry name" value="Ribosomal_bS20"/>
</dbReference>
<feature type="region of interest" description="Disordered" evidence="9">
    <location>
        <begin position="1"/>
        <end position="25"/>
    </location>
</feature>
<name>A0A517MZH1_9BACT</name>
<dbReference type="OrthoDB" id="289707at2"/>
<evidence type="ECO:0000313" key="10">
    <source>
        <dbReference type="EMBL" id="QDT00198.1"/>
    </source>
</evidence>
<dbReference type="GO" id="GO:0003735">
    <property type="term" value="F:structural constituent of ribosome"/>
    <property type="evidence" value="ECO:0007669"/>
    <property type="project" value="InterPro"/>
</dbReference>
<evidence type="ECO:0000256" key="2">
    <source>
        <dbReference type="ARBA" id="ARBA00007634"/>
    </source>
</evidence>
<dbReference type="HAMAP" id="MF_00500">
    <property type="entry name" value="Ribosomal_bS20"/>
    <property type="match status" value="1"/>
</dbReference>
<evidence type="ECO:0000256" key="4">
    <source>
        <dbReference type="ARBA" id="ARBA00022884"/>
    </source>
</evidence>
<keyword evidence="6 8" id="KW-0687">Ribonucleoprotein</keyword>
<gene>
    <name evidence="8 10" type="primary">rpsT</name>
    <name evidence="10" type="ORF">HG15A2_35330</name>
</gene>
<dbReference type="GO" id="GO:0015935">
    <property type="term" value="C:small ribosomal subunit"/>
    <property type="evidence" value="ECO:0007669"/>
    <property type="project" value="TreeGrafter"/>
</dbReference>
<evidence type="ECO:0000256" key="3">
    <source>
        <dbReference type="ARBA" id="ARBA00022730"/>
    </source>
</evidence>
<dbReference type="AlphaFoldDB" id="A0A517MZH1"/>
<dbReference type="GO" id="GO:0005829">
    <property type="term" value="C:cytosol"/>
    <property type="evidence" value="ECO:0007669"/>
    <property type="project" value="TreeGrafter"/>
</dbReference>